<accession>A0A6A6DAB0</accession>
<dbReference type="OrthoDB" id="3668852at2759"/>
<dbReference type="AlphaFoldDB" id="A0A6A6DAB0"/>
<keyword evidence="2" id="KW-1185">Reference proteome</keyword>
<dbReference type="EMBL" id="ML994717">
    <property type="protein sequence ID" value="KAF2176025.1"/>
    <property type="molecule type" value="Genomic_DNA"/>
</dbReference>
<sequence>MPDQRKRKRFKQWLKQRLKRATPWYTATKRLGWGSLCLVPHDLISVRWVEQTLRVTQAPR</sequence>
<name>A0A6A6DAB0_9PEZI</name>
<proteinExistence type="predicted"/>
<organism evidence="1 2">
    <name type="scientific">Zopfia rhizophila CBS 207.26</name>
    <dbReference type="NCBI Taxonomy" id="1314779"/>
    <lineage>
        <taxon>Eukaryota</taxon>
        <taxon>Fungi</taxon>
        <taxon>Dikarya</taxon>
        <taxon>Ascomycota</taxon>
        <taxon>Pezizomycotina</taxon>
        <taxon>Dothideomycetes</taxon>
        <taxon>Dothideomycetes incertae sedis</taxon>
        <taxon>Zopfiaceae</taxon>
        <taxon>Zopfia</taxon>
    </lineage>
</organism>
<evidence type="ECO:0000313" key="2">
    <source>
        <dbReference type="Proteomes" id="UP000800200"/>
    </source>
</evidence>
<evidence type="ECO:0000313" key="1">
    <source>
        <dbReference type="EMBL" id="KAF2176025.1"/>
    </source>
</evidence>
<dbReference type="Proteomes" id="UP000800200">
    <property type="component" value="Unassembled WGS sequence"/>
</dbReference>
<gene>
    <name evidence="1" type="ORF">K469DRAFT_608609</name>
</gene>
<protein>
    <submittedName>
        <fullName evidence="1">Uncharacterized protein</fullName>
    </submittedName>
</protein>
<reference evidence="1" key="1">
    <citation type="journal article" date="2020" name="Stud. Mycol.">
        <title>101 Dothideomycetes genomes: a test case for predicting lifestyles and emergence of pathogens.</title>
        <authorList>
            <person name="Haridas S."/>
            <person name="Albert R."/>
            <person name="Binder M."/>
            <person name="Bloem J."/>
            <person name="Labutti K."/>
            <person name="Salamov A."/>
            <person name="Andreopoulos B."/>
            <person name="Baker S."/>
            <person name="Barry K."/>
            <person name="Bills G."/>
            <person name="Bluhm B."/>
            <person name="Cannon C."/>
            <person name="Castanera R."/>
            <person name="Culley D."/>
            <person name="Daum C."/>
            <person name="Ezra D."/>
            <person name="Gonzalez J."/>
            <person name="Henrissat B."/>
            <person name="Kuo A."/>
            <person name="Liang C."/>
            <person name="Lipzen A."/>
            <person name="Lutzoni F."/>
            <person name="Magnuson J."/>
            <person name="Mondo S."/>
            <person name="Nolan M."/>
            <person name="Ohm R."/>
            <person name="Pangilinan J."/>
            <person name="Park H.-J."/>
            <person name="Ramirez L."/>
            <person name="Alfaro M."/>
            <person name="Sun H."/>
            <person name="Tritt A."/>
            <person name="Yoshinaga Y."/>
            <person name="Zwiers L.-H."/>
            <person name="Turgeon B."/>
            <person name="Goodwin S."/>
            <person name="Spatafora J."/>
            <person name="Crous P."/>
            <person name="Grigoriev I."/>
        </authorList>
    </citation>
    <scope>NUCLEOTIDE SEQUENCE</scope>
    <source>
        <strain evidence="1">CBS 207.26</strain>
    </source>
</reference>